<reference evidence="1" key="1">
    <citation type="submission" date="2023-10" db="EMBL/GenBank/DDBJ databases">
        <authorList>
            <person name="Domelevo Entfellner J.-B."/>
        </authorList>
    </citation>
    <scope>NUCLEOTIDE SEQUENCE</scope>
</reference>
<name>A0AA86W459_9FABA</name>
<dbReference type="Gramene" id="rna-AYBTSS11_LOCUS30436">
    <property type="protein sequence ID" value="CAJ1978248.1"/>
    <property type="gene ID" value="gene-AYBTSS11_LOCUS30436"/>
</dbReference>
<dbReference type="Proteomes" id="UP001189624">
    <property type="component" value="Chromosome 11"/>
</dbReference>
<protein>
    <submittedName>
        <fullName evidence="1">Uncharacterized protein</fullName>
    </submittedName>
</protein>
<sequence length="74" mass="8682">MKCIKRAKPRKVWWGGNNPVGVHLYIKINVSLDCLHCDTLMAVYMNQSPEFNSTEKKVCEWHTIIYDLKETLRS</sequence>
<evidence type="ECO:0000313" key="2">
    <source>
        <dbReference type="Proteomes" id="UP001189624"/>
    </source>
</evidence>
<organism evidence="1 2">
    <name type="scientific">Sphenostylis stenocarpa</name>
    <dbReference type="NCBI Taxonomy" id="92480"/>
    <lineage>
        <taxon>Eukaryota</taxon>
        <taxon>Viridiplantae</taxon>
        <taxon>Streptophyta</taxon>
        <taxon>Embryophyta</taxon>
        <taxon>Tracheophyta</taxon>
        <taxon>Spermatophyta</taxon>
        <taxon>Magnoliopsida</taxon>
        <taxon>eudicotyledons</taxon>
        <taxon>Gunneridae</taxon>
        <taxon>Pentapetalae</taxon>
        <taxon>rosids</taxon>
        <taxon>fabids</taxon>
        <taxon>Fabales</taxon>
        <taxon>Fabaceae</taxon>
        <taxon>Papilionoideae</taxon>
        <taxon>50 kb inversion clade</taxon>
        <taxon>NPAAA clade</taxon>
        <taxon>indigoferoid/millettioid clade</taxon>
        <taxon>Phaseoleae</taxon>
        <taxon>Sphenostylis</taxon>
    </lineage>
</organism>
<gene>
    <name evidence="1" type="ORF">AYBTSS11_LOCUS30436</name>
</gene>
<dbReference type="EMBL" id="OY731408">
    <property type="protein sequence ID" value="CAJ1978248.1"/>
    <property type="molecule type" value="Genomic_DNA"/>
</dbReference>
<evidence type="ECO:0000313" key="1">
    <source>
        <dbReference type="EMBL" id="CAJ1978248.1"/>
    </source>
</evidence>
<accession>A0AA86W459</accession>
<dbReference type="AlphaFoldDB" id="A0AA86W459"/>
<keyword evidence="2" id="KW-1185">Reference proteome</keyword>
<proteinExistence type="predicted"/>